<dbReference type="Proteomes" id="UP000032439">
    <property type="component" value="Unassembled WGS sequence"/>
</dbReference>
<reference evidence="1 2" key="1">
    <citation type="submission" date="2014-11" db="EMBL/GenBank/DDBJ databases">
        <title>Genomics and ecophysiology of heterotrophic nitrogen fixing bacteria isolated from estuarine surface water.</title>
        <authorList>
            <person name="Bentzon-Tilia M."/>
            <person name="Severin I."/>
            <person name="Hansen L.H."/>
            <person name="Riemann L."/>
        </authorList>
    </citation>
    <scope>NUCLEOTIDE SEQUENCE [LARGE SCALE GENOMIC DNA]</scope>
    <source>
        <strain evidence="1 2">BAL361</strain>
    </source>
</reference>
<dbReference type="EMBL" id="JXXD01000243">
    <property type="protein sequence ID" value="KIZ33392.1"/>
    <property type="molecule type" value="Genomic_DNA"/>
</dbReference>
<sequence>MSKLQALLIERDNLLLKSADSSIPPRERLALKLALQLTPEPNPSRDLEWLLQTALDRASYVHIEPAADMAIFSFSDRSILAVLQSGMVYAVPSGVPESVQKIIDWLAGQGVIERGTPSH</sequence>
<evidence type="ECO:0000313" key="2">
    <source>
        <dbReference type="Proteomes" id="UP000032439"/>
    </source>
</evidence>
<dbReference type="PATRIC" id="fig|316.110.peg.2508"/>
<evidence type="ECO:0000313" key="1">
    <source>
        <dbReference type="EMBL" id="KIZ33392.1"/>
    </source>
</evidence>
<gene>
    <name evidence="1" type="ORF">LO50_20835</name>
</gene>
<protein>
    <submittedName>
        <fullName evidence="1">Uncharacterized protein</fullName>
    </submittedName>
</protein>
<accession>A0A0D7E153</accession>
<organism evidence="1 2">
    <name type="scientific">Stutzerimonas stutzeri</name>
    <name type="common">Pseudomonas stutzeri</name>
    <dbReference type="NCBI Taxonomy" id="316"/>
    <lineage>
        <taxon>Bacteria</taxon>
        <taxon>Pseudomonadati</taxon>
        <taxon>Pseudomonadota</taxon>
        <taxon>Gammaproteobacteria</taxon>
        <taxon>Pseudomonadales</taxon>
        <taxon>Pseudomonadaceae</taxon>
        <taxon>Stutzerimonas</taxon>
    </lineage>
</organism>
<dbReference type="RefSeq" id="WP_044316227.1">
    <property type="nucleotide sequence ID" value="NZ_CP078510.1"/>
</dbReference>
<comment type="caution">
    <text evidence="1">The sequence shown here is derived from an EMBL/GenBank/DDBJ whole genome shotgun (WGS) entry which is preliminary data.</text>
</comment>
<name>A0A0D7E153_STUST</name>
<proteinExistence type="predicted"/>
<dbReference type="AlphaFoldDB" id="A0A0D7E153"/>